<dbReference type="GO" id="GO:0016740">
    <property type="term" value="F:transferase activity"/>
    <property type="evidence" value="ECO:0007669"/>
    <property type="project" value="UniProtKB-KW"/>
</dbReference>
<dbReference type="AlphaFoldDB" id="A0A7K1S738"/>
<reference evidence="2 3" key="1">
    <citation type="submission" date="2019-12" db="EMBL/GenBank/DDBJ databases">
        <title>Spirosoma sp. HMF4905 genome sequencing and assembly.</title>
        <authorList>
            <person name="Kang H."/>
            <person name="Cha I."/>
            <person name="Kim H."/>
            <person name="Joh K."/>
        </authorList>
    </citation>
    <scope>NUCLEOTIDE SEQUENCE [LARGE SCALE GENOMIC DNA]</scope>
    <source>
        <strain evidence="2 3">HMF4905</strain>
    </source>
</reference>
<accession>A0A7K1S738</accession>
<evidence type="ECO:0000259" key="1">
    <source>
        <dbReference type="Pfam" id="PF00535"/>
    </source>
</evidence>
<dbReference type="InterPro" id="IPR050834">
    <property type="entry name" value="Glycosyltransf_2"/>
</dbReference>
<evidence type="ECO:0000313" key="3">
    <source>
        <dbReference type="Proteomes" id="UP000436006"/>
    </source>
</evidence>
<dbReference type="EMBL" id="WPIN01000002">
    <property type="protein sequence ID" value="MVM29560.1"/>
    <property type="molecule type" value="Genomic_DNA"/>
</dbReference>
<organism evidence="2 3">
    <name type="scientific">Spirosoma arboris</name>
    <dbReference type="NCBI Taxonomy" id="2682092"/>
    <lineage>
        <taxon>Bacteria</taxon>
        <taxon>Pseudomonadati</taxon>
        <taxon>Bacteroidota</taxon>
        <taxon>Cytophagia</taxon>
        <taxon>Cytophagales</taxon>
        <taxon>Cytophagaceae</taxon>
        <taxon>Spirosoma</taxon>
    </lineage>
</organism>
<dbReference type="RefSeq" id="WP_157583805.1">
    <property type="nucleotide sequence ID" value="NZ_WPIN01000002.1"/>
</dbReference>
<dbReference type="PANTHER" id="PTHR43685:SF11">
    <property type="entry name" value="GLYCOSYLTRANSFERASE TAGX-RELATED"/>
    <property type="match status" value="1"/>
</dbReference>
<keyword evidence="3" id="KW-1185">Reference proteome</keyword>
<gene>
    <name evidence="2" type="ORF">GO755_05915</name>
</gene>
<dbReference type="CDD" id="cd04196">
    <property type="entry name" value="GT_2_like_d"/>
    <property type="match status" value="1"/>
</dbReference>
<protein>
    <submittedName>
        <fullName evidence="2">Glycosyltransferase</fullName>
    </submittedName>
</protein>
<dbReference type="InterPro" id="IPR001173">
    <property type="entry name" value="Glyco_trans_2-like"/>
</dbReference>
<dbReference type="InterPro" id="IPR029044">
    <property type="entry name" value="Nucleotide-diphossugar_trans"/>
</dbReference>
<comment type="caution">
    <text evidence="2">The sequence shown here is derived from an EMBL/GenBank/DDBJ whole genome shotgun (WGS) entry which is preliminary data.</text>
</comment>
<name>A0A7K1S738_9BACT</name>
<dbReference type="PANTHER" id="PTHR43685">
    <property type="entry name" value="GLYCOSYLTRANSFERASE"/>
    <property type="match status" value="1"/>
</dbReference>
<sequence>MVSVCIASYNGSKYITRQINSILSQLKNNDEIIVSDDNSSDNTCELLDEFNDKRIKIIRNKKTIGPLANFENALKNANGHYVFLSDQDDIWAPDKILLMTEYLQKYDLVLSDCEVVDEALNTLIPSFFDYRSSKPGLLRNLYKNSYIGCCMAFRREVLTYALPFPTSVHMHDWWIGLLVELNGCVGFVHKPLMKYVRHGKNASPTGEASDYSSIERIQTRLILLWYIFKRWLC</sequence>
<keyword evidence="2" id="KW-0808">Transferase</keyword>
<feature type="domain" description="Glycosyltransferase 2-like" evidence="1">
    <location>
        <begin position="3"/>
        <end position="158"/>
    </location>
</feature>
<dbReference type="Pfam" id="PF00535">
    <property type="entry name" value="Glycos_transf_2"/>
    <property type="match status" value="1"/>
</dbReference>
<dbReference type="SUPFAM" id="SSF53448">
    <property type="entry name" value="Nucleotide-diphospho-sugar transferases"/>
    <property type="match status" value="1"/>
</dbReference>
<dbReference type="Proteomes" id="UP000436006">
    <property type="component" value="Unassembled WGS sequence"/>
</dbReference>
<evidence type="ECO:0000313" key="2">
    <source>
        <dbReference type="EMBL" id="MVM29560.1"/>
    </source>
</evidence>
<dbReference type="Gene3D" id="3.90.550.10">
    <property type="entry name" value="Spore Coat Polysaccharide Biosynthesis Protein SpsA, Chain A"/>
    <property type="match status" value="1"/>
</dbReference>
<proteinExistence type="predicted"/>